<evidence type="ECO:0000256" key="2">
    <source>
        <dbReference type="ARBA" id="ARBA00022642"/>
    </source>
</evidence>
<proteinExistence type="inferred from homology"/>
<feature type="domain" description="Isochorismatase-like" evidence="8">
    <location>
        <begin position="5"/>
        <end position="187"/>
    </location>
</feature>
<gene>
    <name evidence="9" type="ORF">M3M28_10500</name>
</gene>
<comment type="similarity">
    <text evidence="1">Belongs to the isochorismatase family.</text>
</comment>
<accession>A0ABY4MZP2</accession>
<dbReference type="Gene3D" id="3.40.50.850">
    <property type="entry name" value="Isochorismatase-like"/>
    <property type="match status" value="1"/>
</dbReference>
<dbReference type="EMBL" id="CP097160">
    <property type="protein sequence ID" value="UQN14473.1"/>
    <property type="molecule type" value="Genomic_DNA"/>
</dbReference>
<dbReference type="PANTHER" id="PTHR11080">
    <property type="entry name" value="PYRAZINAMIDASE/NICOTINAMIDASE"/>
    <property type="match status" value="1"/>
</dbReference>
<dbReference type="EC" id="3.5.1.19" evidence="6"/>
<comment type="pathway">
    <text evidence="5">Cofactor biosynthesis; nicotinate biosynthesis; nicotinate from nicotinamide: step 1/1.</text>
</comment>
<dbReference type="PANTHER" id="PTHR11080:SF2">
    <property type="entry name" value="LD05707P"/>
    <property type="match status" value="1"/>
</dbReference>
<name>A0ABY4MZP2_9MICO</name>
<keyword evidence="2" id="KW-0662">Pyridine nucleotide biosynthesis</keyword>
<evidence type="ECO:0000259" key="8">
    <source>
        <dbReference type="Pfam" id="PF00857"/>
    </source>
</evidence>
<sequence>MTRGLLIVDVQNDFTEGGALACSGGGQVARDISEHLRRFGDDYACVVASRDWHNADGDNGGHFAATPDFVDSWPVHCVAGTEGAEFHPDLDTSALTAEVRKGQGKPDYSAFQGVDEQHRLLLEVLRDAEVHELDVVGIATDHCVRASALAALSLGFKVRVLSDLCAGVAPESSAAALDELEEAGAEIEYVGVA</sequence>
<evidence type="ECO:0000313" key="9">
    <source>
        <dbReference type="EMBL" id="UQN14473.1"/>
    </source>
</evidence>
<evidence type="ECO:0000256" key="6">
    <source>
        <dbReference type="ARBA" id="ARBA00039017"/>
    </source>
</evidence>
<keyword evidence="3" id="KW-0479">Metal-binding</keyword>
<dbReference type="InterPro" id="IPR052347">
    <property type="entry name" value="Isochorismatase_Nicotinamidase"/>
</dbReference>
<evidence type="ECO:0000256" key="1">
    <source>
        <dbReference type="ARBA" id="ARBA00006336"/>
    </source>
</evidence>
<organism evidence="9">
    <name type="scientific">Gulosibacter sediminis</name>
    <dbReference type="NCBI Taxonomy" id="1729695"/>
    <lineage>
        <taxon>Bacteria</taxon>
        <taxon>Bacillati</taxon>
        <taxon>Actinomycetota</taxon>
        <taxon>Actinomycetes</taxon>
        <taxon>Micrococcales</taxon>
        <taxon>Microbacteriaceae</taxon>
        <taxon>Gulosibacter</taxon>
    </lineage>
</organism>
<evidence type="ECO:0000256" key="3">
    <source>
        <dbReference type="ARBA" id="ARBA00022723"/>
    </source>
</evidence>
<dbReference type="Pfam" id="PF00857">
    <property type="entry name" value="Isochorismatase"/>
    <property type="match status" value="1"/>
</dbReference>
<evidence type="ECO:0000256" key="5">
    <source>
        <dbReference type="ARBA" id="ARBA00037900"/>
    </source>
</evidence>
<reference evidence="9" key="1">
    <citation type="submission" date="2022-05" db="EMBL/GenBank/DDBJ databases">
        <title>Complete genome sequence of toluene-degrading Gulosibacter sediminis strain ACHW.36C.</title>
        <authorList>
            <person name="Wai A.C."/>
            <person name="Lai G.K."/>
            <person name="Griffin S.D."/>
            <person name="Leung F.C."/>
        </authorList>
    </citation>
    <scope>NUCLEOTIDE SEQUENCE [LARGE SCALE GENOMIC DNA]</scope>
    <source>
        <strain evidence="9">ACHW.36C</strain>
    </source>
</reference>
<keyword evidence="4" id="KW-0378">Hydrolase</keyword>
<dbReference type="SUPFAM" id="SSF52499">
    <property type="entry name" value="Isochorismatase-like hydrolases"/>
    <property type="match status" value="1"/>
</dbReference>
<protein>
    <recommendedName>
        <fullName evidence="6">nicotinamidase</fullName>
        <ecNumber evidence="6">3.5.1.19</ecNumber>
    </recommendedName>
    <alternativeName>
        <fullName evidence="7">Nicotinamide deamidase</fullName>
    </alternativeName>
</protein>
<evidence type="ECO:0000256" key="4">
    <source>
        <dbReference type="ARBA" id="ARBA00022801"/>
    </source>
</evidence>
<dbReference type="InterPro" id="IPR000868">
    <property type="entry name" value="Isochorismatase-like_dom"/>
</dbReference>
<dbReference type="InterPro" id="IPR036380">
    <property type="entry name" value="Isochorismatase-like_sf"/>
</dbReference>
<evidence type="ECO:0000256" key="7">
    <source>
        <dbReference type="ARBA" id="ARBA00043224"/>
    </source>
</evidence>